<dbReference type="CDD" id="cd19076">
    <property type="entry name" value="AKR_AKR13A_13D"/>
    <property type="match status" value="1"/>
</dbReference>
<evidence type="ECO:0000256" key="1">
    <source>
        <dbReference type="ARBA" id="ARBA00023002"/>
    </source>
</evidence>
<dbReference type="PANTHER" id="PTHR43625">
    <property type="entry name" value="AFLATOXIN B1 ALDEHYDE REDUCTASE"/>
    <property type="match status" value="1"/>
</dbReference>
<feature type="domain" description="NADP-dependent oxidoreductase" evidence="2">
    <location>
        <begin position="16"/>
        <end position="307"/>
    </location>
</feature>
<protein>
    <submittedName>
        <fullName evidence="3">Aldo/keto reductase</fullName>
    </submittedName>
</protein>
<comment type="caution">
    <text evidence="3">The sequence shown here is derived from an EMBL/GenBank/DDBJ whole genome shotgun (WGS) entry which is preliminary data.</text>
</comment>
<sequence length="330" mass="35555">MKTRTLGRNGPTVSALGLGCMGMSFAYGSSDAAESRATLERALELGVTLFDTADIYGPHANEELLGGFLQGKRDRVFLATKFGIRLDPADPGARGVDGRPEYVRRAVEGSLQRLRTDHIDLYYQHRIDPNVPIEDTVGAMAELVQAGKVRFLGLSEASAETIRRAHAVHPITAVQSEYSLWTRDPERNGVFDACRDLGIGFVPYSPLGRGFLTGAIKSPDDFDADDWRRTNPRFQGGNFTKNLALVEQVKALAAGKGATPGQLALAWVLAQGDDIVPIPGTRRRRYLEENAGALDVTLDKADLAAIGAAFPPDAAAGPRYTEAMMGLVNG</sequence>
<proteinExistence type="predicted"/>
<keyword evidence="1" id="KW-0560">Oxidoreductase</keyword>
<dbReference type="PANTHER" id="PTHR43625:SF40">
    <property type="entry name" value="ALDO-KETO REDUCTASE YAKC [NADP(+)]"/>
    <property type="match status" value="1"/>
</dbReference>
<dbReference type="Proteomes" id="UP001501727">
    <property type="component" value="Unassembled WGS sequence"/>
</dbReference>
<dbReference type="InterPro" id="IPR023210">
    <property type="entry name" value="NADP_OxRdtase_dom"/>
</dbReference>
<evidence type="ECO:0000259" key="2">
    <source>
        <dbReference type="Pfam" id="PF00248"/>
    </source>
</evidence>
<evidence type="ECO:0000313" key="3">
    <source>
        <dbReference type="EMBL" id="GAA3913249.1"/>
    </source>
</evidence>
<dbReference type="SUPFAM" id="SSF51430">
    <property type="entry name" value="NAD(P)-linked oxidoreductase"/>
    <property type="match status" value="1"/>
</dbReference>
<dbReference type="InterPro" id="IPR050791">
    <property type="entry name" value="Aldo-Keto_reductase"/>
</dbReference>
<evidence type="ECO:0000313" key="4">
    <source>
        <dbReference type="Proteomes" id="UP001501727"/>
    </source>
</evidence>
<dbReference type="PROSITE" id="PS51257">
    <property type="entry name" value="PROKAR_LIPOPROTEIN"/>
    <property type="match status" value="1"/>
</dbReference>
<organism evidence="3 4">
    <name type="scientific">Luteimonas lutimaris</name>
    <dbReference type="NCBI Taxonomy" id="698645"/>
    <lineage>
        <taxon>Bacteria</taxon>
        <taxon>Pseudomonadati</taxon>
        <taxon>Pseudomonadota</taxon>
        <taxon>Gammaproteobacteria</taxon>
        <taxon>Lysobacterales</taxon>
        <taxon>Lysobacteraceae</taxon>
        <taxon>Luteimonas</taxon>
    </lineage>
</organism>
<dbReference type="Gene3D" id="3.20.20.100">
    <property type="entry name" value="NADP-dependent oxidoreductase domain"/>
    <property type="match status" value="1"/>
</dbReference>
<dbReference type="EMBL" id="BAAAZU010000001">
    <property type="protein sequence ID" value="GAA3913249.1"/>
    <property type="molecule type" value="Genomic_DNA"/>
</dbReference>
<gene>
    <name evidence="3" type="ORF">GCM10022229_02420</name>
</gene>
<accession>A0ABP7M6L4</accession>
<dbReference type="InterPro" id="IPR036812">
    <property type="entry name" value="NAD(P)_OxRdtase_dom_sf"/>
</dbReference>
<name>A0ABP7M6L4_9GAMM</name>
<dbReference type="RefSeq" id="WP_344758090.1">
    <property type="nucleotide sequence ID" value="NZ_BAAAZU010000001.1"/>
</dbReference>
<reference evidence="4" key="1">
    <citation type="journal article" date="2019" name="Int. J. Syst. Evol. Microbiol.">
        <title>The Global Catalogue of Microorganisms (GCM) 10K type strain sequencing project: providing services to taxonomists for standard genome sequencing and annotation.</title>
        <authorList>
            <consortium name="The Broad Institute Genomics Platform"/>
            <consortium name="The Broad Institute Genome Sequencing Center for Infectious Disease"/>
            <person name="Wu L."/>
            <person name="Ma J."/>
        </authorList>
    </citation>
    <scope>NUCLEOTIDE SEQUENCE [LARGE SCALE GENOMIC DNA]</scope>
    <source>
        <strain evidence="4">JCM 16916</strain>
    </source>
</reference>
<keyword evidence="4" id="KW-1185">Reference proteome</keyword>
<dbReference type="Pfam" id="PF00248">
    <property type="entry name" value="Aldo_ket_red"/>
    <property type="match status" value="1"/>
</dbReference>